<dbReference type="PIRSF" id="PIRSF032285">
    <property type="entry name" value="UCP032285"/>
    <property type="match status" value="1"/>
</dbReference>
<evidence type="ECO:0000313" key="1">
    <source>
        <dbReference type="EMBL" id="MBF4502269.1"/>
    </source>
</evidence>
<sequence>MNDFNKVLAQLKKYVYEPCDLSVESIQAEQQNAKYGACIFRIGSKTIRFRVSNRTPTKIGQFVAFWEKDENHKNQPYSYREAPDLLVITSFKNESEFGQFIFPKQVLLHEIFKTPTTKGKMAIRVYPSWDIPISKQAIKTQEWQLPYFVNLSSLDKLTKEKVIKLYTAS</sequence>
<dbReference type="EMBL" id="JADKPV010000010">
    <property type="protein sequence ID" value="MBF4502269.1"/>
    <property type="molecule type" value="Genomic_DNA"/>
</dbReference>
<dbReference type="Proteomes" id="UP000622653">
    <property type="component" value="Unassembled WGS sequence"/>
</dbReference>
<protein>
    <submittedName>
        <fullName evidence="1">MepB family protein</fullName>
    </submittedName>
</protein>
<dbReference type="Gene3D" id="3.40.1350.140">
    <property type="entry name" value="MepB-like"/>
    <property type="match status" value="1"/>
</dbReference>
<dbReference type="Pfam" id="PF08877">
    <property type="entry name" value="MepB-like"/>
    <property type="match status" value="1"/>
</dbReference>
<organism evidence="1 2">
    <name type="scientific">Savagea serpentis</name>
    <dbReference type="NCBI Taxonomy" id="2785297"/>
    <lineage>
        <taxon>Bacteria</taxon>
        <taxon>Bacillati</taxon>
        <taxon>Bacillota</taxon>
        <taxon>Bacilli</taxon>
        <taxon>Bacillales</taxon>
        <taxon>Caryophanaceae</taxon>
        <taxon>Savagea</taxon>
    </lineage>
</organism>
<evidence type="ECO:0000313" key="2">
    <source>
        <dbReference type="Proteomes" id="UP000622653"/>
    </source>
</evidence>
<dbReference type="RefSeq" id="WP_194563751.1">
    <property type="nucleotide sequence ID" value="NZ_JADKPV010000010.1"/>
</dbReference>
<dbReference type="AlphaFoldDB" id="A0A8J7KU63"/>
<gene>
    <name evidence="1" type="ORF">IRY55_12950</name>
</gene>
<comment type="caution">
    <text evidence="1">The sequence shown here is derived from an EMBL/GenBank/DDBJ whole genome shotgun (WGS) entry which is preliminary data.</text>
</comment>
<dbReference type="InterPro" id="IPR011235">
    <property type="entry name" value="MepB-like"/>
</dbReference>
<dbReference type="InterPro" id="IPR038231">
    <property type="entry name" value="MepB-like_sf"/>
</dbReference>
<keyword evidence="2" id="KW-1185">Reference proteome</keyword>
<name>A0A8J7KU63_9BACL</name>
<reference evidence="1" key="1">
    <citation type="submission" date="2020-11" db="EMBL/GenBank/DDBJ databases">
        <title>Multidrug resistant novel bacterium Savagea serpentis sp. nov., isolated from the scats of a vine snake (Ahaetulla nasuta).</title>
        <authorList>
            <person name="Venkata Ramana V."/>
            <person name="Vikas Patil S."/>
            <person name="Yogita Lugani V."/>
        </authorList>
    </citation>
    <scope>NUCLEOTIDE SEQUENCE</scope>
    <source>
        <strain evidence="1">SN6</strain>
    </source>
</reference>
<proteinExistence type="predicted"/>
<accession>A0A8J7KU63</accession>